<evidence type="ECO:0000313" key="3">
    <source>
        <dbReference type="Proteomes" id="UP001219525"/>
    </source>
</evidence>
<keyword evidence="1" id="KW-1133">Transmembrane helix</keyword>
<protein>
    <submittedName>
        <fullName evidence="2">Uncharacterized protein</fullName>
    </submittedName>
</protein>
<keyword evidence="3" id="KW-1185">Reference proteome</keyword>
<name>A0AAD6Y584_9AGAR</name>
<accession>A0AAD6Y584</accession>
<feature type="transmembrane region" description="Helical" evidence="1">
    <location>
        <begin position="114"/>
        <end position="131"/>
    </location>
</feature>
<keyword evidence="1" id="KW-0812">Transmembrane</keyword>
<evidence type="ECO:0000313" key="2">
    <source>
        <dbReference type="EMBL" id="KAJ7194726.1"/>
    </source>
</evidence>
<reference evidence="2" key="1">
    <citation type="submission" date="2023-03" db="EMBL/GenBank/DDBJ databases">
        <title>Massive genome expansion in bonnet fungi (Mycena s.s.) driven by repeated elements and novel gene families across ecological guilds.</title>
        <authorList>
            <consortium name="Lawrence Berkeley National Laboratory"/>
            <person name="Harder C.B."/>
            <person name="Miyauchi S."/>
            <person name="Viragh M."/>
            <person name="Kuo A."/>
            <person name="Thoen E."/>
            <person name="Andreopoulos B."/>
            <person name="Lu D."/>
            <person name="Skrede I."/>
            <person name="Drula E."/>
            <person name="Henrissat B."/>
            <person name="Morin E."/>
            <person name="Kohler A."/>
            <person name="Barry K."/>
            <person name="LaButti K."/>
            <person name="Morin E."/>
            <person name="Salamov A."/>
            <person name="Lipzen A."/>
            <person name="Mereny Z."/>
            <person name="Hegedus B."/>
            <person name="Baldrian P."/>
            <person name="Stursova M."/>
            <person name="Weitz H."/>
            <person name="Taylor A."/>
            <person name="Grigoriev I.V."/>
            <person name="Nagy L.G."/>
            <person name="Martin F."/>
            <person name="Kauserud H."/>
        </authorList>
    </citation>
    <scope>NUCLEOTIDE SEQUENCE</scope>
    <source>
        <strain evidence="2">9144</strain>
    </source>
</reference>
<comment type="caution">
    <text evidence="2">The sequence shown here is derived from an EMBL/GenBank/DDBJ whole genome shotgun (WGS) entry which is preliminary data.</text>
</comment>
<dbReference type="Proteomes" id="UP001219525">
    <property type="component" value="Unassembled WGS sequence"/>
</dbReference>
<keyword evidence="1" id="KW-0472">Membrane</keyword>
<proteinExistence type="predicted"/>
<feature type="transmembrane region" description="Helical" evidence="1">
    <location>
        <begin position="77"/>
        <end position="102"/>
    </location>
</feature>
<dbReference type="EMBL" id="JARJCW010000096">
    <property type="protein sequence ID" value="KAJ7194726.1"/>
    <property type="molecule type" value="Genomic_DNA"/>
</dbReference>
<gene>
    <name evidence="2" type="ORF">GGX14DRAFT_678323</name>
</gene>
<dbReference type="AlphaFoldDB" id="A0AAD6Y584"/>
<organism evidence="2 3">
    <name type="scientific">Mycena pura</name>
    <dbReference type="NCBI Taxonomy" id="153505"/>
    <lineage>
        <taxon>Eukaryota</taxon>
        <taxon>Fungi</taxon>
        <taxon>Dikarya</taxon>
        <taxon>Basidiomycota</taxon>
        <taxon>Agaricomycotina</taxon>
        <taxon>Agaricomycetes</taxon>
        <taxon>Agaricomycetidae</taxon>
        <taxon>Agaricales</taxon>
        <taxon>Marasmiineae</taxon>
        <taxon>Mycenaceae</taxon>
        <taxon>Mycena</taxon>
    </lineage>
</organism>
<feature type="transmembrane region" description="Helical" evidence="1">
    <location>
        <begin position="27"/>
        <end position="44"/>
    </location>
</feature>
<sequence>MFAVFRGLLLALGVPELQPTFKGFSRSRVILISTFYILPVFYFCEFPHQPLPSLLTTEFPVGSGPVLWRAFNSVSDFAVALSVAVSIPIIVSVVAFFCALSFRNELSNGAGGEIINILHIPMLVPAAVTALKKKERLRGDLGTWLDDARASACRATTVLAERWVCVDTIIFVAALQKDEHMPDVDIPMRAGTDSDARRPAAVSRHYLWNLVTSILCCNLVGTGKDARDFDSAVWKSNSASEDSESDARSMSHSPYPTGGYVSRSLVGVERPSGRGLGVVSDELLTRRRLAGRGSDSQENGQVEFNRICRIGGA</sequence>
<evidence type="ECO:0000256" key="1">
    <source>
        <dbReference type="SAM" id="Phobius"/>
    </source>
</evidence>